<name>A0ABR7U6F8_9BRAD</name>
<dbReference type="PANTHER" id="PTHR43602">
    <property type="match status" value="1"/>
</dbReference>
<dbReference type="PANTHER" id="PTHR43602:SF1">
    <property type="entry name" value="ENOYL-COA HYDRATASE DOMAIN-CONTAINING PROTEIN 3, MITOCHONDRIAL"/>
    <property type="match status" value="1"/>
</dbReference>
<keyword evidence="3" id="KW-0443">Lipid metabolism</keyword>
<dbReference type="Proteomes" id="UP000639516">
    <property type="component" value="Unassembled WGS sequence"/>
</dbReference>
<dbReference type="Pfam" id="PF00378">
    <property type="entry name" value="ECH_1"/>
    <property type="match status" value="1"/>
</dbReference>
<organism evidence="4 5">
    <name type="scientific">Bradyrhizobium campsiandrae</name>
    <dbReference type="NCBI Taxonomy" id="1729892"/>
    <lineage>
        <taxon>Bacteria</taxon>
        <taxon>Pseudomonadati</taxon>
        <taxon>Pseudomonadota</taxon>
        <taxon>Alphaproteobacteria</taxon>
        <taxon>Hyphomicrobiales</taxon>
        <taxon>Nitrobacteraceae</taxon>
        <taxon>Bradyrhizobium</taxon>
    </lineage>
</organism>
<protein>
    <submittedName>
        <fullName evidence="4">Enoyl-CoA hydratase/isomerase family protein</fullName>
    </submittedName>
</protein>
<sequence>MADETFWERVISEEKGLVIREDRGAVSYISLNRPRSGNSLSLTTIDELTRHLLDLRRQPSIAVIVLTGVGKRIFCAGHDLTEFDEETDPEFFKTVSTRCSAMMQAMRHQPQIIIASVEDGPPPPVASW</sequence>
<reference evidence="4 5" key="1">
    <citation type="journal article" date="2020" name="Arch. Microbiol.">
        <title>Bradyrhizobium campsiandrae sp. nov., a nitrogen-fixing bacterial strain isolated from a native leguminous tree from the Amazon adapted to flooded conditions.</title>
        <authorList>
            <person name="Cabral Michel D."/>
            <person name="Martins da Costa E."/>
            <person name="Azarias Guimaraes A."/>
            <person name="Soares de Carvalho T."/>
            <person name="Santos de Castro Caputo P."/>
            <person name="Willems A."/>
            <person name="de Souza Moreira F.M."/>
        </authorList>
    </citation>
    <scope>NUCLEOTIDE SEQUENCE [LARGE SCALE GENOMIC DNA]</scope>
    <source>
        <strain evidence="5">INPA 384B</strain>
    </source>
</reference>
<keyword evidence="1" id="KW-0276">Fatty acid metabolism</keyword>
<dbReference type="Gene3D" id="3.90.226.10">
    <property type="entry name" value="2-enoyl-CoA Hydratase, Chain A, domain 1"/>
    <property type="match status" value="1"/>
</dbReference>
<evidence type="ECO:0000313" key="5">
    <source>
        <dbReference type="Proteomes" id="UP000639516"/>
    </source>
</evidence>
<proteinExistence type="predicted"/>
<keyword evidence="5" id="KW-1185">Reference proteome</keyword>
<evidence type="ECO:0000256" key="2">
    <source>
        <dbReference type="ARBA" id="ARBA00022946"/>
    </source>
</evidence>
<dbReference type="InterPro" id="IPR029045">
    <property type="entry name" value="ClpP/crotonase-like_dom_sf"/>
</dbReference>
<dbReference type="EMBL" id="JAATTO010000015">
    <property type="protein sequence ID" value="MBC9978992.1"/>
    <property type="molecule type" value="Genomic_DNA"/>
</dbReference>
<evidence type="ECO:0000313" key="4">
    <source>
        <dbReference type="EMBL" id="MBC9978992.1"/>
    </source>
</evidence>
<accession>A0ABR7U6F8</accession>
<comment type="caution">
    <text evidence="4">The sequence shown here is derived from an EMBL/GenBank/DDBJ whole genome shotgun (WGS) entry which is preliminary data.</text>
</comment>
<keyword evidence="2" id="KW-0809">Transit peptide</keyword>
<gene>
    <name evidence="4" type="ORF">HA482_12325</name>
</gene>
<dbReference type="InterPro" id="IPR052377">
    <property type="entry name" value="Mitochondrial_ECH-domain"/>
</dbReference>
<dbReference type="SUPFAM" id="SSF52096">
    <property type="entry name" value="ClpP/crotonase"/>
    <property type="match status" value="1"/>
</dbReference>
<dbReference type="InterPro" id="IPR001753">
    <property type="entry name" value="Enoyl-CoA_hydra/iso"/>
</dbReference>
<dbReference type="RefSeq" id="WP_188103005.1">
    <property type="nucleotide sequence ID" value="NZ_JAANIH010000030.1"/>
</dbReference>
<dbReference type="CDD" id="cd06558">
    <property type="entry name" value="crotonase-like"/>
    <property type="match status" value="1"/>
</dbReference>
<evidence type="ECO:0000256" key="1">
    <source>
        <dbReference type="ARBA" id="ARBA00022832"/>
    </source>
</evidence>
<evidence type="ECO:0000256" key="3">
    <source>
        <dbReference type="ARBA" id="ARBA00023098"/>
    </source>
</evidence>